<keyword evidence="7" id="KW-0503">Monooxygenase</keyword>
<feature type="region of interest" description="Disordered" evidence="11">
    <location>
        <begin position="472"/>
        <end position="495"/>
    </location>
</feature>
<dbReference type="InterPro" id="IPR008922">
    <property type="entry name" value="Di-copper_centre_dom_sf"/>
</dbReference>
<dbReference type="EMBL" id="CM003102">
    <property type="protein sequence ID" value="KUI69298.1"/>
    <property type="molecule type" value="Genomic_DNA"/>
</dbReference>
<dbReference type="PRINTS" id="PR00092">
    <property type="entry name" value="TYROSINASE"/>
</dbReference>
<dbReference type="AlphaFoldDB" id="A0A194VZK6"/>
<dbReference type="PROSITE" id="PS00498">
    <property type="entry name" value="TYROSINASE_2"/>
    <property type="match status" value="1"/>
</dbReference>
<evidence type="ECO:0000256" key="2">
    <source>
        <dbReference type="ARBA" id="ARBA00009928"/>
    </source>
</evidence>
<dbReference type="GO" id="GO:0004503">
    <property type="term" value="F:tyrosinase activity"/>
    <property type="evidence" value="ECO:0007669"/>
    <property type="project" value="UniProtKB-EC"/>
</dbReference>
<dbReference type="GO" id="GO:0042438">
    <property type="term" value="P:melanin biosynthetic process"/>
    <property type="evidence" value="ECO:0007669"/>
    <property type="project" value="UniProtKB-KW"/>
</dbReference>
<protein>
    <recommendedName>
        <fullName evidence="3">tyrosinase</fullName>
        <ecNumber evidence="3">1.14.18.1</ecNumber>
    </recommendedName>
</protein>
<dbReference type="Pfam" id="PF18132">
    <property type="entry name" value="Tyrosinase_C"/>
    <property type="match status" value="1"/>
</dbReference>
<name>A0A194VZK6_CYTMA</name>
<dbReference type="Gene3D" id="1.10.1280.10">
    <property type="entry name" value="Di-copper center containing domain from catechol oxidase"/>
    <property type="match status" value="3"/>
</dbReference>
<evidence type="ECO:0000313" key="14">
    <source>
        <dbReference type="EMBL" id="KUI69298.1"/>
    </source>
</evidence>
<feature type="domain" description="Tyrosinase copper-binding" evidence="13">
    <location>
        <begin position="234"/>
        <end position="245"/>
    </location>
</feature>
<feature type="region of interest" description="Disordered" evidence="11">
    <location>
        <begin position="345"/>
        <end position="364"/>
    </location>
</feature>
<keyword evidence="15" id="KW-1185">Reference proteome</keyword>
<feature type="chain" id="PRO_5008267030" description="tyrosinase" evidence="12">
    <location>
        <begin position="17"/>
        <end position="495"/>
    </location>
</feature>
<dbReference type="Pfam" id="PF00264">
    <property type="entry name" value="Tyrosinase"/>
    <property type="match status" value="1"/>
</dbReference>
<evidence type="ECO:0000256" key="7">
    <source>
        <dbReference type="ARBA" id="ARBA00023033"/>
    </source>
</evidence>
<evidence type="ECO:0000256" key="1">
    <source>
        <dbReference type="ARBA" id="ARBA00001973"/>
    </source>
</evidence>
<dbReference type="EC" id="1.14.18.1" evidence="3"/>
<keyword evidence="6" id="KW-0186">Copper</keyword>
<evidence type="ECO:0000256" key="8">
    <source>
        <dbReference type="ARBA" id="ARBA00023101"/>
    </source>
</evidence>
<dbReference type="InterPro" id="IPR050316">
    <property type="entry name" value="Tyrosinase/Hemocyanin"/>
</dbReference>
<comment type="catalytic activity">
    <reaction evidence="10">
        <text>L-tyrosine + O2 = L-dopaquinone + H2O</text>
        <dbReference type="Rhea" id="RHEA:18117"/>
        <dbReference type="ChEBI" id="CHEBI:15377"/>
        <dbReference type="ChEBI" id="CHEBI:15379"/>
        <dbReference type="ChEBI" id="CHEBI:57924"/>
        <dbReference type="ChEBI" id="CHEBI:58315"/>
        <dbReference type="EC" id="1.14.18.1"/>
    </reaction>
</comment>
<dbReference type="OrthoDB" id="6132182at2759"/>
<comment type="similarity">
    <text evidence="2">Belongs to the tyrosinase family.</text>
</comment>
<evidence type="ECO:0000256" key="9">
    <source>
        <dbReference type="ARBA" id="ARBA00048233"/>
    </source>
</evidence>
<keyword evidence="12" id="KW-0732">Signal</keyword>
<dbReference type="Proteomes" id="UP000078559">
    <property type="component" value="Chromosome 5"/>
</dbReference>
<evidence type="ECO:0000256" key="4">
    <source>
        <dbReference type="ARBA" id="ARBA00022723"/>
    </source>
</evidence>
<sequence length="495" mass="54642">MRLLASSLLITLTCRAVDVAARQTEIRVTGPLTGINMQTGAAPARMEISNMYAQGGPIWDLYVQALAELQAVDESNELSYFQIMGAQTLVSHALNISLRYLGDDAPVYRTSAEKLRVAYWDWASNATLPEVVTLDTLDVNSPTGPMTIRNPFHSYHFQNFPFTIRYMDAGILSTTDHTIRCPDAGGVDDVAAVFQNMETAHYQTSSFESPHNNVHNSVGCSNGTMYDLNWSAFDPVFMLHHANLDRLIAVWQAIYPDSKVFNITDFEDALYGTAAGNVSADTPLKPFYNQDGSFHTSNSVRNISTFGYTYPELQLSNAENAYVDPDDLADFVRLKVNSLYSGEPVSYSTARRPRSKRSLQSRRPPSRKTWSVAISVEKAELPLPATVGCYVDNSLVGKMALLAVPATGITHSTIPLDAALLAASLDLACEDDVTQYLDQKLRFEVQQGDGTPIQINSMPSLELVVQDQDFTPRQSDREFPTYGPTNRHPWKVGGG</sequence>
<comment type="catalytic activity">
    <reaction evidence="9">
        <text>2 L-dopa + O2 = 2 L-dopaquinone + 2 H2O</text>
        <dbReference type="Rhea" id="RHEA:34287"/>
        <dbReference type="ChEBI" id="CHEBI:15377"/>
        <dbReference type="ChEBI" id="CHEBI:15379"/>
        <dbReference type="ChEBI" id="CHEBI:57504"/>
        <dbReference type="ChEBI" id="CHEBI:57924"/>
        <dbReference type="EC" id="1.14.18.1"/>
    </reaction>
</comment>
<proteinExistence type="inferred from homology"/>
<reference evidence="14" key="1">
    <citation type="submission" date="2014-12" db="EMBL/GenBank/DDBJ databases">
        <title>Genome Sequence of Valsa Canker Pathogens Uncovers a Specific Adaption of Colonization on Woody Bark.</title>
        <authorList>
            <person name="Yin Z."/>
            <person name="Liu H."/>
            <person name="Gao X."/>
            <person name="Li Z."/>
            <person name="Song N."/>
            <person name="Ke X."/>
            <person name="Dai Q."/>
            <person name="Wu Y."/>
            <person name="Sun Y."/>
            <person name="Xu J.-R."/>
            <person name="Kang Z.K."/>
            <person name="Wang L."/>
            <person name="Huang L."/>
        </authorList>
    </citation>
    <scope>NUCLEOTIDE SEQUENCE [LARGE SCALE GENOMIC DNA]</scope>
    <source>
        <strain evidence="14">03-8</strain>
    </source>
</reference>
<dbReference type="InterPro" id="IPR002227">
    <property type="entry name" value="Tyrosinase_Cu-bd"/>
</dbReference>
<dbReference type="PANTHER" id="PTHR11474">
    <property type="entry name" value="TYROSINASE FAMILY MEMBER"/>
    <property type="match status" value="1"/>
</dbReference>
<gene>
    <name evidence="14" type="ORF">VM1G_05007</name>
</gene>
<dbReference type="InterPro" id="IPR041640">
    <property type="entry name" value="Tyrosinase_C"/>
</dbReference>
<evidence type="ECO:0000259" key="13">
    <source>
        <dbReference type="PROSITE" id="PS00498"/>
    </source>
</evidence>
<evidence type="ECO:0000256" key="11">
    <source>
        <dbReference type="SAM" id="MobiDB-lite"/>
    </source>
</evidence>
<accession>A0A194VZK6</accession>
<feature type="signal peptide" evidence="12">
    <location>
        <begin position="1"/>
        <end position="16"/>
    </location>
</feature>
<dbReference type="PANTHER" id="PTHR11474:SF76">
    <property type="entry name" value="SHKT DOMAIN-CONTAINING PROTEIN"/>
    <property type="match status" value="1"/>
</dbReference>
<evidence type="ECO:0000256" key="6">
    <source>
        <dbReference type="ARBA" id="ARBA00023008"/>
    </source>
</evidence>
<evidence type="ECO:0000256" key="12">
    <source>
        <dbReference type="SAM" id="SignalP"/>
    </source>
</evidence>
<evidence type="ECO:0000313" key="15">
    <source>
        <dbReference type="Proteomes" id="UP000078559"/>
    </source>
</evidence>
<keyword evidence="4" id="KW-0479">Metal-binding</keyword>
<evidence type="ECO:0000256" key="3">
    <source>
        <dbReference type="ARBA" id="ARBA00011906"/>
    </source>
</evidence>
<comment type="cofactor">
    <cofactor evidence="1">
        <name>Cu(2+)</name>
        <dbReference type="ChEBI" id="CHEBI:29036"/>
    </cofactor>
</comment>
<evidence type="ECO:0000256" key="5">
    <source>
        <dbReference type="ARBA" id="ARBA00023002"/>
    </source>
</evidence>
<organism evidence="14 15">
    <name type="scientific">Cytospora mali</name>
    <name type="common">Apple Valsa canker fungus</name>
    <name type="synonym">Valsa mali</name>
    <dbReference type="NCBI Taxonomy" id="578113"/>
    <lineage>
        <taxon>Eukaryota</taxon>
        <taxon>Fungi</taxon>
        <taxon>Dikarya</taxon>
        <taxon>Ascomycota</taxon>
        <taxon>Pezizomycotina</taxon>
        <taxon>Sordariomycetes</taxon>
        <taxon>Sordariomycetidae</taxon>
        <taxon>Diaporthales</taxon>
        <taxon>Cytosporaceae</taxon>
        <taxon>Cytospora</taxon>
    </lineage>
</organism>
<feature type="compositionally biased region" description="Basic residues" evidence="11">
    <location>
        <begin position="351"/>
        <end position="364"/>
    </location>
</feature>
<keyword evidence="5" id="KW-0560">Oxidoreductase</keyword>
<evidence type="ECO:0000256" key="10">
    <source>
        <dbReference type="ARBA" id="ARBA00048881"/>
    </source>
</evidence>
<dbReference type="GO" id="GO:0046872">
    <property type="term" value="F:metal ion binding"/>
    <property type="evidence" value="ECO:0007669"/>
    <property type="project" value="UniProtKB-KW"/>
</dbReference>
<keyword evidence="8" id="KW-0470">Melanin biosynthesis</keyword>
<dbReference type="SUPFAM" id="SSF48056">
    <property type="entry name" value="Di-copper centre-containing domain"/>
    <property type="match status" value="1"/>
</dbReference>